<comment type="caution">
    <text evidence="2">The sequence shown here is derived from an EMBL/GenBank/DDBJ whole genome shotgun (WGS) entry which is preliminary data.</text>
</comment>
<dbReference type="RefSeq" id="WP_284313643.1">
    <property type="nucleotide sequence ID" value="NZ_BSPC01000030.1"/>
</dbReference>
<name>A0ABQ6CPB3_9HYPH</name>
<sequence>MAYDPNVSFVRLLEVARAELGSQLGQDAQLLQAEVKAKTSIMLSAGMLGIAGGVVLLLSVAVALAALVLFIISLGITPALAALIVSVALGIGALTCLLAARTRMKNWTPVPLRTVQALREDFAALKKAVAHVSS</sequence>
<dbReference type="EMBL" id="BSPC01000030">
    <property type="protein sequence ID" value="GLS20549.1"/>
    <property type="molecule type" value="Genomic_DNA"/>
</dbReference>
<keyword evidence="3" id="KW-1185">Reference proteome</keyword>
<evidence type="ECO:0000313" key="3">
    <source>
        <dbReference type="Proteomes" id="UP001156882"/>
    </source>
</evidence>
<feature type="transmembrane region" description="Helical" evidence="1">
    <location>
        <begin position="79"/>
        <end position="100"/>
    </location>
</feature>
<evidence type="ECO:0000313" key="2">
    <source>
        <dbReference type="EMBL" id="GLS20549.1"/>
    </source>
</evidence>
<keyword evidence="1" id="KW-0812">Transmembrane</keyword>
<dbReference type="Proteomes" id="UP001156882">
    <property type="component" value="Unassembled WGS sequence"/>
</dbReference>
<proteinExistence type="predicted"/>
<evidence type="ECO:0000256" key="1">
    <source>
        <dbReference type="SAM" id="Phobius"/>
    </source>
</evidence>
<gene>
    <name evidence="2" type="ORF">GCM10007874_35660</name>
</gene>
<evidence type="ECO:0008006" key="4">
    <source>
        <dbReference type="Google" id="ProtNLM"/>
    </source>
</evidence>
<keyword evidence="1" id="KW-1133">Transmembrane helix</keyword>
<reference evidence="3" key="1">
    <citation type="journal article" date="2019" name="Int. J. Syst. Evol. Microbiol.">
        <title>The Global Catalogue of Microorganisms (GCM) 10K type strain sequencing project: providing services to taxonomists for standard genome sequencing and annotation.</title>
        <authorList>
            <consortium name="The Broad Institute Genomics Platform"/>
            <consortium name="The Broad Institute Genome Sequencing Center for Infectious Disease"/>
            <person name="Wu L."/>
            <person name="Ma J."/>
        </authorList>
    </citation>
    <scope>NUCLEOTIDE SEQUENCE [LARGE SCALE GENOMIC DNA]</scope>
    <source>
        <strain evidence="3">NBRC 101365</strain>
    </source>
</reference>
<keyword evidence="1" id="KW-0472">Membrane</keyword>
<dbReference type="InterPro" id="IPR009937">
    <property type="entry name" value="Phage_holin_3_6"/>
</dbReference>
<organism evidence="2 3">
    <name type="scientific">Labrys miyagiensis</name>
    <dbReference type="NCBI Taxonomy" id="346912"/>
    <lineage>
        <taxon>Bacteria</taxon>
        <taxon>Pseudomonadati</taxon>
        <taxon>Pseudomonadota</taxon>
        <taxon>Alphaproteobacteria</taxon>
        <taxon>Hyphomicrobiales</taxon>
        <taxon>Xanthobacteraceae</taxon>
        <taxon>Labrys</taxon>
    </lineage>
</organism>
<accession>A0ABQ6CPB3</accession>
<feature type="transmembrane region" description="Helical" evidence="1">
    <location>
        <begin position="48"/>
        <end position="73"/>
    </location>
</feature>
<protein>
    <recommendedName>
        <fullName evidence="4">Phage holin family protein</fullName>
    </recommendedName>
</protein>
<dbReference type="Pfam" id="PF07332">
    <property type="entry name" value="Phage_holin_3_6"/>
    <property type="match status" value="1"/>
</dbReference>